<dbReference type="AlphaFoldDB" id="A0AA97A6L4"/>
<evidence type="ECO:0000259" key="3">
    <source>
        <dbReference type="Pfam" id="PF12392"/>
    </source>
</evidence>
<organism evidence="4 5">
    <name type="scientific">Methanolapillus ohkumae</name>
    <dbReference type="NCBI Taxonomy" id="3028298"/>
    <lineage>
        <taxon>Archaea</taxon>
        <taxon>Methanobacteriati</taxon>
        <taxon>Methanobacteriota</taxon>
        <taxon>Stenosarchaea group</taxon>
        <taxon>Methanomicrobia</taxon>
        <taxon>Methanosarcinales</taxon>
        <taxon>Methanosarcinaceae</taxon>
        <taxon>Methanolapillus</taxon>
    </lineage>
</organism>
<protein>
    <recommendedName>
        <fullName evidence="3">Peptidase U32 collagenase domain-containing protein</fullName>
    </recommendedName>
</protein>
<dbReference type="GeneID" id="89228652"/>
<dbReference type="Proteomes" id="UP001304970">
    <property type="component" value="Chromosome"/>
</dbReference>
<dbReference type="PANTHER" id="PTHR30217:SF10">
    <property type="entry name" value="23S RRNA 5-HYDROXYCYTIDINE C2501 SYNTHASE"/>
    <property type="match status" value="1"/>
</dbReference>
<dbReference type="Pfam" id="PF01136">
    <property type="entry name" value="Peptidase_U32"/>
    <property type="match status" value="2"/>
</dbReference>
<sequence>MTDLRMPEKKPELLAPAGTLLALIAGVENGADAIYLGASRFNARAYAGNFSDDEIQIGMDFAHAFGKKIFVTLNTLFRDDELDDVMKLFFELYERGVDAVILQDLGFLNLLQKCPDIPIELHASTQMTVHNSYHASFLKGKGISRIVPARENTLSELSSIKESGIEIETFIHGALCICYSGQCLFSGTVGGRSGNRGQCAQPCRKKYTLAADGRNMATDGKYLISPRDLNASEELHQLIDIGVDSFKIEGRMKKSEYVAGVVSVYRKIIDRYISLDRNFDSKRKEKGQAVRQSAGPTAGKTAGPTKEEKEILKKLFNRDFTSGYFVKNPKNELMSRRLPYNKGILIGKVTAIDPDREQISVLLSASLSSQDGISVGDVGRETDFSKDPRQGFLVKKMYVSRKIVNLANDGETANIIAPVLFSGDEEDFPKIGDFVYKTSDFNLQKEIQKTLPEMQEEDIRAGIKNANLNSKSEPEKTKAIMEWIEKLAPPIPIQIPIHISCEIRVGVPIKIAAKDEDGNEIQIESEYIVQPAQKNPFSKEQAEDILSKPASPIYSVLSAAVDLTGDCFVPVGVLKETRNKALMELLSARVGRSRPDQQSVLETQAVFFQKIEYENQTQNANQNANQTQNANQNANQINLELSGRSLEKPLLLTVSAYTKEDVKGALAAGADRIYVGGDIFSDPLTGENYGLSPDDIRELILEIDPQDVEKIWLKTSFVTKEEDFDVLYKTLFEFSGLGISGILASNPGVYYFVQTKLNEKFNIGTDGAFNIFNARAAEMMSDEGASFITLSSELSIKDIAALSENLKMRGKYADANLECIVHGRGRLMVTEHPLLETLLKDKEKENEKVRHKNDRCLEDQKIFRYTLADSKDFVFPVLADTHGRTFIFNSKELNAYDLLPKLKKSGITAFRIDGVGHTPDEIKELVTRYKKEIERIESQVEILETGNDSEESKDGAEFTRGNFIRGVY</sequence>
<evidence type="ECO:0000256" key="2">
    <source>
        <dbReference type="SAM" id="MobiDB-lite"/>
    </source>
</evidence>
<feature type="coiled-coil region" evidence="1">
    <location>
        <begin position="926"/>
        <end position="953"/>
    </location>
</feature>
<keyword evidence="1" id="KW-0175">Coiled coil</keyword>
<gene>
    <name evidence="4" type="ORF">MsAm2_12250</name>
</gene>
<evidence type="ECO:0000313" key="4">
    <source>
        <dbReference type="EMBL" id="WNY27428.1"/>
    </source>
</evidence>
<dbReference type="Pfam" id="PF12392">
    <property type="entry name" value="DUF3656"/>
    <property type="match status" value="1"/>
</dbReference>
<keyword evidence="5" id="KW-1185">Reference proteome</keyword>
<dbReference type="PANTHER" id="PTHR30217">
    <property type="entry name" value="PEPTIDASE U32 FAMILY"/>
    <property type="match status" value="1"/>
</dbReference>
<evidence type="ECO:0000256" key="1">
    <source>
        <dbReference type="SAM" id="Coils"/>
    </source>
</evidence>
<accession>A0AA97A6L4</accession>
<feature type="region of interest" description="Disordered" evidence="2">
    <location>
        <begin position="284"/>
        <end position="306"/>
    </location>
</feature>
<reference evidence="4 5" key="1">
    <citation type="submission" date="2023-07" db="EMBL/GenBank/DDBJ databases">
        <title>Closed genome sequence of Methanosarcinaceae archaeon Am2.</title>
        <authorList>
            <person name="Poehlein A."/>
            <person name="Protasov E."/>
            <person name="Platt K."/>
            <person name="Reeh H."/>
            <person name="Daniel R."/>
            <person name="Brune A."/>
        </authorList>
    </citation>
    <scope>NUCLEOTIDE SEQUENCE [LARGE SCALE GENOMIC DNA]</scope>
    <source>
        <strain evidence="4 5">Am2</strain>
    </source>
</reference>
<proteinExistence type="predicted"/>
<dbReference type="EMBL" id="CP131061">
    <property type="protein sequence ID" value="WNY27428.1"/>
    <property type="molecule type" value="Genomic_DNA"/>
</dbReference>
<dbReference type="RefSeq" id="WP_338097406.1">
    <property type="nucleotide sequence ID" value="NZ_CP131061.1"/>
</dbReference>
<feature type="domain" description="Peptidase U32 collagenase" evidence="3">
    <location>
        <begin position="486"/>
        <end position="589"/>
    </location>
</feature>
<dbReference type="InterPro" id="IPR020988">
    <property type="entry name" value="Pept_U32_collagenase"/>
</dbReference>
<evidence type="ECO:0000313" key="5">
    <source>
        <dbReference type="Proteomes" id="UP001304970"/>
    </source>
</evidence>
<dbReference type="InterPro" id="IPR051454">
    <property type="entry name" value="RNA/ubiquinone_mod_enzymes"/>
</dbReference>
<dbReference type="InterPro" id="IPR001539">
    <property type="entry name" value="Peptidase_U32"/>
</dbReference>
<name>A0AA97A6L4_9EURY</name>
<feature type="coiled-coil region" evidence="1">
    <location>
        <begin position="610"/>
        <end position="637"/>
    </location>
</feature>